<proteinExistence type="predicted"/>
<dbReference type="GO" id="GO:0004190">
    <property type="term" value="F:aspartic-type endopeptidase activity"/>
    <property type="evidence" value="ECO:0007669"/>
    <property type="project" value="InterPro"/>
</dbReference>
<feature type="compositionally biased region" description="Basic and acidic residues" evidence="1">
    <location>
        <begin position="1230"/>
        <end position="1241"/>
    </location>
</feature>
<evidence type="ECO:0000256" key="1">
    <source>
        <dbReference type="SAM" id="MobiDB-lite"/>
    </source>
</evidence>
<dbReference type="GeneID" id="100897516"/>
<dbReference type="Proteomes" id="UP000694867">
    <property type="component" value="Unplaced"/>
</dbReference>
<gene>
    <name evidence="3" type="primary">LOC100897516</name>
</gene>
<dbReference type="SUPFAM" id="SSF56672">
    <property type="entry name" value="DNA/RNA polymerases"/>
    <property type="match status" value="1"/>
</dbReference>
<dbReference type="AlphaFoldDB" id="A0AAJ6VUQ3"/>
<dbReference type="InterPro" id="IPR043502">
    <property type="entry name" value="DNA/RNA_pol_sf"/>
</dbReference>
<name>A0AAJ6VUQ3_9ACAR</name>
<evidence type="ECO:0000313" key="3">
    <source>
        <dbReference type="RefSeq" id="XP_003738286.1"/>
    </source>
</evidence>
<dbReference type="KEGG" id="goe:100897516"/>
<dbReference type="InterPro" id="IPR001969">
    <property type="entry name" value="Aspartic_peptidase_AS"/>
</dbReference>
<dbReference type="InterPro" id="IPR008042">
    <property type="entry name" value="Retrotrans_Pao"/>
</dbReference>
<sequence>MSRPVRDLQRLWEVEAIGPSESAGNDLNEAEHDAIRQFEKTVSYDGRRYAVAMPKRVSIEQLSNNLEIALTRSSARRRALTRDPESMRRYDAEIMAFVRAGHAEVPKDATLSGFLLAATLREHFKRIDPTSTYALGSSFYFDDMLRSFDSDAEAIQFIDKIIEWMQSRINSTTTSSGQVPRTTWKEIGERVPKFDGNVTKFSRWKDAFVLRIDSRDWDPLEKYELMLKTLVGRAARAISGFGVIADNYTVARDTIYEDFGDSTLATNQHMENIIAACRGDLRDNAKFIRFVECIVQNVQSLLTLGNSYDGMSAPLSCMIEKALPFGCKRRLRDASRDLTGITPKSEFLVKFLKREKTDLERILHSETKFQGDKPFGSRQKNGKSFTHEYDSYQKKFSGQKFNPAGPSGSTSSQYSFALASPRVDHSCIFCGEQHPSPKCKKQLSAEERRKCAATHNACFVCLARNHRADKCRVRINCADCGGRHSTLLCVKTKKVTVDAAYARDYSEESGQETTTTIEIGEKYLPTGYVAALSETDETICRIVLDTGSQKTLITNALADILNAKQVGTDIFYLQSAGYANPRKCKGRIVEVVLKSRFSNQQVTIRATALENVIRGSLPNAGFCGNLNPVADRNDGEWSTEVDILIGVDSLYPILGCDIKKANGLIALETLFGYFPCGAAQQSAETNPWLIEAIRNKRSSWLADGKTSEKTACTSLAVISKPKADGEDLSFLWETEVMGIEPFFKDRDEAANEELNDFFEKTIRRSPSGRYVISLPYKPNKGTLGNNRRLAENRLKSLIMQARKNPKLLQAIDDEIQDLLGQGFVEQASMPDPDEDAHYLPLLAVVKKAASTADKLKTIVITADIEKAYLQFEITAKHRTYLRFLWPLGIGKNPEHRELLEFVKQHFYVDDLLVGAKSVEDGKDKVATLVEVFKTGCFPLKRFATSSRELGEYIQEKCPEATVAFGEENAKFLGVRWNQICDSIHVEVSTALLYFGNCKATKRAILKGVSQVFDPLGLLAPITLGFKLLLQRLWQKKIDWDSLIEGEELAEFDSSIEKLKVATCLNFERRFINSEVGGITELHVFCDASLTAYGCVAYARNFQESGRISTTLIIAKGRVAPLKGDWSIHRLELLGAIIAVKIVKKIQQAYLGEFSVVKFGCDNACVLAWIRDRPDRWKTFVENRIIEIQQGTKAEQWNYIRSAENPADLLSRASLLDTKSSETSGFSDQNGCDREKIREVTA</sequence>
<reference evidence="3" key="1">
    <citation type="submission" date="2025-08" db="UniProtKB">
        <authorList>
            <consortium name="RefSeq"/>
        </authorList>
    </citation>
    <scope>IDENTIFICATION</scope>
</reference>
<dbReference type="PANTHER" id="PTHR47331">
    <property type="entry name" value="PHD-TYPE DOMAIN-CONTAINING PROTEIN"/>
    <property type="match status" value="1"/>
</dbReference>
<organism evidence="2 3">
    <name type="scientific">Galendromus occidentalis</name>
    <name type="common">western predatory mite</name>
    <dbReference type="NCBI Taxonomy" id="34638"/>
    <lineage>
        <taxon>Eukaryota</taxon>
        <taxon>Metazoa</taxon>
        <taxon>Ecdysozoa</taxon>
        <taxon>Arthropoda</taxon>
        <taxon>Chelicerata</taxon>
        <taxon>Arachnida</taxon>
        <taxon>Acari</taxon>
        <taxon>Parasitiformes</taxon>
        <taxon>Mesostigmata</taxon>
        <taxon>Gamasina</taxon>
        <taxon>Phytoseioidea</taxon>
        <taxon>Phytoseiidae</taxon>
        <taxon>Typhlodrominae</taxon>
        <taxon>Galendromus</taxon>
    </lineage>
</organism>
<evidence type="ECO:0000313" key="2">
    <source>
        <dbReference type="Proteomes" id="UP000694867"/>
    </source>
</evidence>
<dbReference type="GO" id="GO:0006508">
    <property type="term" value="P:proteolysis"/>
    <property type="evidence" value="ECO:0007669"/>
    <property type="project" value="InterPro"/>
</dbReference>
<feature type="region of interest" description="Disordered" evidence="1">
    <location>
        <begin position="1219"/>
        <end position="1241"/>
    </location>
</feature>
<accession>A0AAJ6VUQ3</accession>
<protein>
    <submittedName>
        <fullName evidence="3">Uncharacterized protein LOC100897516</fullName>
    </submittedName>
</protein>
<dbReference type="Pfam" id="PF03564">
    <property type="entry name" value="DUF1759"/>
    <property type="match status" value="1"/>
</dbReference>
<dbReference type="PROSITE" id="PS00141">
    <property type="entry name" value="ASP_PROTEASE"/>
    <property type="match status" value="1"/>
</dbReference>
<feature type="compositionally biased region" description="Polar residues" evidence="1">
    <location>
        <begin position="1219"/>
        <end position="1229"/>
    </location>
</feature>
<dbReference type="Pfam" id="PF05380">
    <property type="entry name" value="Peptidase_A17"/>
    <property type="match status" value="1"/>
</dbReference>
<keyword evidence="2" id="KW-1185">Reference proteome</keyword>
<dbReference type="GO" id="GO:0071897">
    <property type="term" value="P:DNA biosynthetic process"/>
    <property type="evidence" value="ECO:0007669"/>
    <property type="project" value="UniProtKB-ARBA"/>
</dbReference>
<dbReference type="InterPro" id="IPR005312">
    <property type="entry name" value="DUF1759"/>
</dbReference>
<dbReference type="RefSeq" id="XP_003738286.1">
    <property type="nucleotide sequence ID" value="XM_003738238.1"/>
</dbReference>